<accession>A0A7M7KJP0</accession>
<dbReference type="GO" id="GO:0032991">
    <property type="term" value="C:protein-containing complex"/>
    <property type="evidence" value="ECO:0007669"/>
    <property type="project" value="TreeGrafter"/>
</dbReference>
<evidence type="ECO:0000313" key="2">
    <source>
        <dbReference type="Proteomes" id="UP000594260"/>
    </source>
</evidence>
<dbReference type="EnsemblMetazoa" id="XM_022808917">
    <property type="protein sequence ID" value="XP_022664652"/>
    <property type="gene ID" value="LOC111251857"/>
</dbReference>
<dbReference type="GeneID" id="111251857"/>
<dbReference type="InterPro" id="IPR029063">
    <property type="entry name" value="SAM-dependent_MTases_sf"/>
</dbReference>
<evidence type="ECO:0000313" key="1">
    <source>
        <dbReference type="EnsemblMetazoa" id="XP_022664652"/>
    </source>
</evidence>
<dbReference type="Gene3D" id="3.40.50.150">
    <property type="entry name" value="Vaccinia Virus protein VP39"/>
    <property type="match status" value="1"/>
</dbReference>
<dbReference type="FunCoup" id="A0A7M7KJP0">
    <property type="interactions" value="1016"/>
</dbReference>
<dbReference type="InParanoid" id="A0A7M7KJP0"/>
<name>A0A7M7KJP0_VARDE</name>
<dbReference type="AlphaFoldDB" id="A0A7M7KJP0"/>
<dbReference type="PANTHER" id="PTHR14614:SF130">
    <property type="entry name" value="PROTEIN-LYSINE N-METHYLTRANSFERASE EEF2KMT"/>
    <property type="match status" value="1"/>
</dbReference>
<dbReference type="OrthoDB" id="194386at2759"/>
<dbReference type="SUPFAM" id="SSF53335">
    <property type="entry name" value="S-adenosyl-L-methionine-dependent methyltransferases"/>
    <property type="match status" value="1"/>
</dbReference>
<proteinExistence type="predicted"/>
<dbReference type="PANTHER" id="PTHR14614">
    <property type="entry name" value="HEPATOCELLULAR CARCINOMA-ASSOCIATED ANTIGEN"/>
    <property type="match status" value="1"/>
</dbReference>
<dbReference type="RefSeq" id="XP_022664652.1">
    <property type="nucleotide sequence ID" value="XM_022808917.1"/>
</dbReference>
<dbReference type="Proteomes" id="UP000594260">
    <property type="component" value="Unplaced"/>
</dbReference>
<reference evidence="1" key="1">
    <citation type="submission" date="2021-01" db="UniProtKB">
        <authorList>
            <consortium name="EnsemblMetazoa"/>
        </authorList>
    </citation>
    <scope>IDENTIFICATION</scope>
</reference>
<dbReference type="InterPro" id="IPR019410">
    <property type="entry name" value="Methyltransf_16"/>
</dbReference>
<protein>
    <submittedName>
        <fullName evidence="1">Uncharacterized protein</fullName>
    </submittedName>
</protein>
<sequence length="322" mass="36044">MDTRQKIQRENDIDNEGILLKIKNIGEQYLACRPAREIADAVEALLPDLDEVMLVEVAFQNPTARAFPPHKDYRLSVLKTLISRLDGHWDLGDALYTELSTAMSAESHEGFVTYSINEKCGSGPFHVTLKENRAFASQGTTGLKSWPASRILLEVLLRLGNFSGRRILELGSGVGLTGLCVLKARPLIESFTFTDCHAAVLDTLRENIQINLSNGDTRARVQLLDWCVGGHISDNVLIVGADIVFDRDIISSLVNLITGFLTQNNSCEAIIANIIRNNDTYSTFRTAIKNHCIVDTIEVKEFWYFDKVIDDYEVIRIKSKLK</sequence>
<dbReference type="Pfam" id="PF10294">
    <property type="entry name" value="Methyltransf_16"/>
    <property type="match status" value="1"/>
</dbReference>
<keyword evidence="2" id="KW-1185">Reference proteome</keyword>
<dbReference type="KEGG" id="vde:111251857"/>
<dbReference type="OMA" id="CWQASCD"/>
<organism evidence="1 2">
    <name type="scientific">Varroa destructor</name>
    <name type="common">Honeybee mite</name>
    <dbReference type="NCBI Taxonomy" id="109461"/>
    <lineage>
        <taxon>Eukaryota</taxon>
        <taxon>Metazoa</taxon>
        <taxon>Ecdysozoa</taxon>
        <taxon>Arthropoda</taxon>
        <taxon>Chelicerata</taxon>
        <taxon>Arachnida</taxon>
        <taxon>Acari</taxon>
        <taxon>Parasitiformes</taxon>
        <taxon>Mesostigmata</taxon>
        <taxon>Gamasina</taxon>
        <taxon>Dermanyssoidea</taxon>
        <taxon>Varroidae</taxon>
        <taxon>Varroa</taxon>
    </lineage>
</organism>